<name>A0A2S1T220_9ACTN</name>
<protein>
    <submittedName>
        <fullName evidence="2">Uncharacterized protein</fullName>
    </submittedName>
</protein>
<evidence type="ECO:0000313" key="2">
    <source>
        <dbReference type="EMBL" id="AWI32724.1"/>
    </source>
</evidence>
<accession>A0A2S1T220</accession>
<gene>
    <name evidence="2" type="ORF">DDW44_30900</name>
</gene>
<feature type="region of interest" description="Disordered" evidence="1">
    <location>
        <begin position="65"/>
        <end position="90"/>
    </location>
</feature>
<evidence type="ECO:0000313" key="3">
    <source>
        <dbReference type="Proteomes" id="UP000244900"/>
    </source>
</evidence>
<keyword evidence="3" id="KW-1185">Reference proteome</keyword>
<dbReference type="Proteomes" id="UP000244900">
    <property type="component" value="Chromosome"/>
</dbReference>
<reference evidence="2 3" key="1">
    <citation type="submission" date="2018-05" db="EMBL/GenBank/DDBJ databases">
        <title>Complete genome sequence of sponge-derived Streptomyces sp. HNM0039.</title>
        <authorList>
            <person name="Huang X."/>
            <person name="Zhou S."/>
        </authorList>
    </citation>
    <scope>NUCLEOTIDE SEQUENCE [LARGE SCALE GENOMIC DNA]</scope>
    <source>
        <strain evidence="2 3">HNM0039</strain>
    </source>
</reference>
<feature type="compositionally biased region" description="Basic and acidic residues" evidence="1">
    <location>
        <begin position="65"/>
        <end position="76"/>
    </location>
</feature>
<organism evidence="2 3">
    <name type="scientific">Streptomyces tirandamycinicus</name>
    <dbReference type="NCBI Taxonomy" id="2174846"/>
    <lineage>
        <taxon>Bacteria</taxon>
        <taxon>Bacillati</taxon>
        <taxon>Actinomycetota</taxon>
        <taxon>Actinomycetes</taxon>
        <taxon>Kitasatosporales</taxon>
        <taxon>Streptomycetaceae</taxon>
        <taxon>Streptomyces</taxon>
    </lineage>
</organism>
<sequence>MQHYTEDPLMDGPRREHQLLLEPVGTTTGVLITAALFAAGCAAGDWMDPRPYDLHAHMEGFDQHMGEVQRKVHETEASEASQGDRPDEEA</sequence>
<evidence type="ECO:0000256" key="1">
    <source>
        <dbReference type="SAM" id="MobiDB-lite"/>
    </source>
</evidence>
<dbReference type="RefSeq" id="WP_108908592.1">
    <property type="nucleotide sequence ID" value="NZ_CP029188.1"/>
</dbReference>
<dbReference type="KEGG" id="stir:DDW44_30900"/>
<dbReference type="EMBL" id="CP029188">
    <property type="protein sequence ID" value="AWI32724.1"/>
    <property type="molecule type" value="Genomic_DNA"/>
</dbReference>
<dbReference type="OrthoDB" id="9933476at2"/>
<proteinExistence type="predicted"/>
<dbReference type="AlphaFoldDB" id="A0A2S1T220"/>